<name>A0A660SCY9_UNCT6</name>
<feature type="domain" description="Glycosyltransferase 2-like" evidence="1">
    <location>
        <begin position="10"/>
        <end position="139"/>
    </location>
</feature>
<dbReference type="PANTHER" id="PTHR43179:SF7">
    <property type="entry name" value="RHAMNOSYLTRANSFERASE WBBL"/>
    <property type="match status" value="1"/>
</dbReference>
<dbReference type="Proteomes" id="UP000271125">
    <property type="component" value="Unassembled WGS sequence"/>
</dbReference>
<dbReference type="InterPro" id="IPR029044">
    <property type="entry name" value="Nucleotide-diphossugar_trans"/>
</dbReference>
<protein>
    <recommendedName>
        <fullName evidence="1">Glycosyltransferase 2-like domain-containing protein</fullName>
    </recommendedName>
</protein>
<accession>A0A660SCY9</accession>
<evidence type="ECO:0000313" key="3">
    <source>
        <dbReference type="Proteomes" id="UP000271125"/>
    </source>
</evidence>
<dbReference type="AlphaFoldDB" id="A0A660SCY9"/>
<reference evidence="2 3" key="1">
    <citation type="submission" date="2018-06" db="EMBL/GenBank/DDBJ databases">
        <title>Extensive metabolic versatility and redundancy in microbially diverse, dynamic hydrothermal sediments.</title>
        <authorList>
            <person name="Dombrowski N."/>
            <person name="Teske A."/>
            <person name="Baker B.J."/>
        </authorList>
    </citation>
    <scope>NUCLEOTIDE SEQUENCE [LARGE SCALE GENOMIC DNA]</scope>
    <source>
        <strain evidence="2">B10_G13</strain>
    </source>
</reference>
<dbReference type="Pfam" id="PF00535">
    <property type="entry name" value="Glycos_transf_2"/>
    <property type="match status" value="1"/>
</dbReference>
<dbReference type="InterPro" id="IPR001173">
    <property type="entry name" value="Glyco_trans_2-like"/>
</dbReference>
<gene>
    <name evidence="2" type="ORF">DRP43_05640</name>
</gene>
<proteinExistence type="predicted"/>
<evidence type="ECO:0000313" key="2">
    <source>
        <dbReference type="EMBL" id="RKX68422.1"/>
    </source>
</evidence>
<evidence type="ECO:0000259" key="1">
    <source>
        <dbReference type="Pfam" id="PF00535"/>
    </source>
</evidence>
<comment type="caution">
    <text evidence="2">The sequence shown here is derived from an EMBL/GenBank/DDBJ whole genome shotgun (WGS) entry which is preliminary data.</text>
</comment>
<organism evidence="2 3">
    <name type="scientific">candidate division TA06 bacterium</name>
    <dbReference type="NCBI Taxonomy" id="2250710"/>
    <lineage>
        <taxon>Bacteria</taxon>
        <taxon>Bacteria division TA06</taxon>
    </lineage>
</organism>
<dbReference type="EMBL" id="QNBD01000275">
    <property type="protein sequence ID" value="RKX68422.1"/>
    <property type="molecule type" value="Genomic_DNA"/>
</dbReference>
<dbReference type="SUPFAM" id="SSF53448">
    <property type="entry name" value="Nucleotide-diphospho-sugar transferases"/>
    <property type="match status" value="1"/>
</dbReference>
<dbReference type="Gene3D" id="3.90.550.10">
    <property type="entry name" value="Spore Coat Polysaccharide Biosynthesis Protein SpsA, Chain A"/>
    <property type="match status" value="1"/>
</dbReference>
<sequence length="288" mass="33493">MIDVTLIYVNYFSSNEIINSILSFKKMHKELNYEIIIVDNSSSGTEHNKLNIFQKIKNIMVINLKKNHGFAKACNIGANAAEGKFLFFINPDTIFYKGKITDLIKFYKSNKDCGIVAPVLLNNDYSIQYSARKFPSLINQIGGRNSLFNTLFPHNKLSSDYMYKNISYNQVQIIDWIRAAAILINRNLFFSVGGFSENYFMFVEDIDLSKRLLTLGYKTYIVPNMKIIHSLGTIVDKDPVKKIWMHNKSLYIYFSKLYNFVILKYILYYLVLFRIIMLTIIKGALKYD</sequence>
<dbReference type="PANTHER" id="PTHR43179">
    <property type="entry name" value="RHAMNOSYLTRANSFERASE WBBL"/>
    <property type="match status" value="1"/>
</dbReference>